<proteinExistence type="predicted"/>
<evidence type="ECO:0000313" key="1">
    <source>
        <dbReference type="EMBL" id="GBL87048.1"/>
    </source>
</evidence>
<dbReference type="Proteomes" id="UP000499080">
    <property type="component" value="Unassembled WGS sequence"/>
</dbReference>
<sequence>MQANNINTEQTKLSALRKVFDIIDGTPAAPGDDGGDIVYIWMLPSALYLLALSNVTPALSPRTSPQSAVDPVIGLKNWRKPKCIGCKWSKDRAISKNSKH</sequence>
<dbReference type="AlphaFoldDB" id="A0A4Y2B4X7"/>
<organism evidence="1 2">
    <name type="scientific">Araneus ventricosus</name>
    <name type="common">Orbweaver spider</name>
    <name type="synonym">Epeira ventricosa</name>
    <dbReference type="NCBI Taxonomy" id="182803"/>
    <lineage>
        <taxon>Eukaryota</taxon>
        <taxon>Metazoa</taxon>
        <taxon>Ecdysozoa</taxon>
        <taxon>Arthropoda</taxon>
        <taxon>Chelicerata</taxon>
        <taxon>Arachnida</taxon>
        <taxon>Araneae</taxon>
        <taxon>Araneomorphae</taxon>
        <taxon>Entelegynae</taxon>
        <taxon>Araneoidea</taxon>
        <taxon>Araneidae</taxon>
        <taxon>Araneus</taxon>
    </lineage>
</organism>
<dbReference type="EMBL" id="BGPR01000051">
    <property type="protein sequence ID" value="GBL87048.1"/>
    <property type="molecule type" value="Genomic_DNA"/>
</dbReference>
<comment type="caution">
    <text evidence="1">The sequence shown here is derived from an EMBL/GenBank/DDBJ whole genome shotgun (WGS) entry which is preliminary data.</text>
</comment>
<reference evidence="1 2" key="1">
    <citation type="journal article" date="2019" name="Sci. Rep.">
        <title>Orb-weaving spider Araneus ventricosus genome elucidates the spidroin gene catalogue.</title>
        <authorList>
            <person name="Kono N."/>
            <person name="Nakamura H."/>
            <person name="Ohtoshi R."/>
            <person name="Moran D.A.P."/>
            <person name="Shinohara A."/>
            <person name="Yoshida Y."/>
            <person name="Fujiwara M."/>
            <person name="Mori M."/>
            <person name="Tomita M."/>
            <person name="Arakawa K."/>
        </authorList>
    </citation>
    <scope>NUCLEOTIDE SEQUENCE [LARGE SCALE GENOMIC DNA]</scope>
</reference>
<accession>A0A4Y2B4X7</accession>
<name>A0A4Y2B4X7_ARAVE</name>
<keyword evidence="2" id="KW-1185">Reference proteome</keyword>
<gene>
    <name evidence="1" type="ORF">AVEN_218748_1</name>
</gene>
<evidence type="ECO:0000313" key="2">
    <source>
        <dbReference type="Proteomes" id="UP000499080"/>
    </source>
</evidence>
<protein>
    <submittedName>
        <fullName evidence="1">Uncharacterized protein</fullName>
    </submittedName>
</protein>